<name>A0A5E8ACN4_9SPHN</name>
<evidence type="ECO:0000313" key="3">
    <source>
        <dbReference type="Proteomes" id="UP000326857"/>
    </source>
</evidence>
<dbReference type="AlphaFoldDB" id="A0A5E8ACN4"/>
<reference evidence="2 3" key="1">
    <citation type="submission" date="2019-09" db="EMBL/GenBank/DDBJ databases">
        <authorList>
            <person name="Dittami M. S."/>
        </authorList>
    </citation>
    <scope>NUCLEOTIDE SEQUENCE [LARGE SCALE GENOMIC DNA]</scope>
    <source>
        <strain evidence="2">SPHINGO391</strain>
    </source>
</reference>
<sequence length="47" mass="5265">MGPWKYTRRNDSVANLSHLRHKPNEGAQDDNDCNSVAIRPAINDSLS</sequence>
<dbReference type="Proteomes" id="UP000326857">
    <property type="component" value="Unassembled WGS sequence"/>
</dbReference>
<dbReference type="EMBL" id="CABVLI010000047">
    <property type="protein sequence ID" value="VVT28957.1"/>
    <property type="molecule type" value="Genomic_DNA"/>
</dbReference>
<evidence type="ECO:0000256" key="1">
    <source>
        <dbReference type="SAM" id="MobiDB-lite"/>
    </source>
</evidence>
<accession>A0A5E8ACN4</accession>
<organism evidence="2 3">
    <name type="scientific">Sphingomonas aurantiaca</name>
    <dbReference type="NCBI Taxonomy" id="185949"/>
    <lineage>
        <taxon>Bacteria</taxon>
        <taxon>Pseudomonadati</taxon>
        <taxon>Pseudomonadota</taxon>
        <taxon>Alphaproteobacteria</taxon>
        <taxon>Sphingomonadales</taxon>
        <taxon>Sphingomonadaceae</taxon>
        <taxon>Sphingomonas</taxon>
    </lineage>
</organism>
<protein>
    <submittedName>
        <fullName evidence="2">Uncharacterized protein</fullName>
    </submittedName>
</protein>
<feature type="region of interest" description="Disordered" evidence="1">
    <location>
        <begin position="20"/>
        <end position="47"/>
    </location>
</feature>
<proteinExistence type="predicted"/>
<evidence type="ECO:0000313" key="2">
    <source>
        <dbReference type="EMBL" id="VVT28957.1"/>
    </source>
</evidence>
<gene>
    <name evidence="2" type="ORF">SPHINGO391_510027</name>
</gene>